<comment type="caution">
    <text evidence="1">The sequence shown here is derived from an EMBL/GenBank/DDBJ whole genome shotgun (WGS) entry which is preliminary data.</text>
</comment>
<name>A0A815X8N5_9BILA</name>
<proteinExistence type="predicted"/>
<evidence type="ECO:0000313" key="2">
    <source>
        <dbReference type="Proteomes" id="UP000663864"/>
    </source>
</evidence>
<sequence>IGILFRNVLIRFDVVVADVEDLLGDQDPWLTVSLIVEMQAIGFRYNALCIYQRKKR</sequence>
<dbReference type="EMBL" id="CAJNOT010018563">
    <property type="protein sequence ID" value="CAF1554379.1"/>
    <property type="molecule type" value="Genomic_DNA"/>
</dbReference>
<protein>
    <submittedName>
        <fullName evidence="1">Uncharacterized protein</fullName>
    </submittedName>
</protein>
<dbReference type="AlphaFoldDB" id="A0A815X8N5"/>
<feature type="non-terminal residue" evidence="1">
    <location>
        <position position="1"/>
    </location>
</feature>
<organism evidence="1 2">
    <name type="scientific">Rotaria sordida</name>
    <dbReference type="NCBI Taxonomy" id="392033"/>
    <lineage>
        <taxon>Eukaryota</taxon>
        <taxon>Metazoa</taxon>
        <taxon>Spiralia</taxon>
        <taxon>Gnathifera</taxon>
        <taxon>Rotifera</taxon>
        <taxon>Eurotatoria</taxon>
        <taxon>Bdelloidea</taxon>
        <taxon>Philodinida</taxon>
        <taxon>Philodinidae</taxon>
        <taxon>Rotaria</taxon>
    </lineage>
</organism>
<dbReference type="Proteomes" id="UP000663864">
    <property type="component" value="Unassembled WGS sequence"/>
</dbReference>
<evidence type="ECO:0000313" key="1">
    <source>
        <dbReference type="EMBL" id="CAF1554379.1"/>
    </source>
</evidence>
<gene>
    <name evidence="1" type="ORF">ZHD862_LOCUS39421</name>
</gene>
<feature type="non-terminal residue" evidence="1">
    <location>
        <position position="56"/>
    </location>
</feature>
<reference evidence="1" key="1">
    <citation type="submission" date="2021-02" db="EMBL/GenBank/DDBJ databases">
        <authorList>
            <person name="Nowell W R."/>
        </authorList>
    </citation>
    <scope>NUCLEOTIDE SEQUENCE</scope>
</reference>
<accession>A0A815X8N5</accession>